<comment type="caution">
    <text evidence="2">The sequence shown here is derived from an EMBL/GenBank/DDBJ whole genome shotgun (WGS) entry which is preliminary data.</text>
</comment>
<keyword evidence="3" id="KW-1185">Reference proteome</keyword>
<feature type="compositionally biased region" description="Polar residues" evidence="1">
    <location>
        <begin position="1"/>
        <end position="11"/>
    </location>
</feature>
<protein>
    <submittedName>
        <fullName evidence="2">Uncharacterized protein</fullName>
    </submittedName>
</protein>
<sequence length="295" mass="33909">MDDSQESTISISKEFKRETPPTDEVFLSQLGSQSMTVMSQTELENEIFNLERDIRQQKESSMNAKTAINPEQLRKIYEIGNALGPHKETFFDRICRAAEIQRASLKNRLKQNKDRFDFSQHGRISLLSTPLNDSQQSSGTDTQFQVTQNTIQFLCSTAPTTTTTTMWNSTRAIQPEARIPAERQRDLLWMGFPYDEMKQVLKQFLNRITINPPQNLKQICIAYTLLELDNPVEDVQKAMMKSKRPRRDSDSDEDLLTRKRVCANASPLVNDQIGKIPRDMVLNMDKYPLDGTQPN</sequence>
<name>A0A8S1ELH1_9PELO</name>
<dbReference type="Proteomes" id="UP000494206">
    <property type="component" value="Unassembled WGS sequence"/>
</dbReference>
<accession>A0A8S1ELH1</accession>
<reference evidence="2 3" key="1">
    <citation type="submission" date="2020-04" db="EMBL/GenBank/DDBJ databases">
        <authorList>
            <person name="Laetsch R D."/>
            <person name="Stevens L."/>
            <person name="Kumar S."/>
            <person name="Blaxter L. M."/>
        </authorList>
    </citation>
    <scope>NUCLEOTIDE SEQUENCE [LARGE SCALE GENOMIC DNA]</scope>
</reference>
<gene>
    <name evidence="2" type="ORF">CBOVIS_LOCUS4750</name>
</gene>
<dbReference type="EMBL" id="CADEPM010000003">
    <property type="protein sequence ID" value="CAB3402083.1"/>
    <property type="molecule type" value="Genomic_DNA"/>
</dbReference>
<dbReference type="OrthoDB" id="5854472at2759"/>
<organism evidence="2 3">
    <name type="scientific">Caenorhabditis bovis</name>
    <dbReference type="NCBI Taxonomy" id="2654633"/>
    <lineage>
        <taxon>Eukaryota</taxon>
        <taxon>Metazoa</taxon>
        <taxon>Ecdysozoa</taxon>
        <taxon>Nematoda</taxon>
        <taxon>Chromadorea</taxon>
        <taxon>Rhabditida</taxon>
        <taxon>Rhabditina</taxon>
        <taxon>Rhabditomorpha</taxon>
        <taxon>Rhabditoidea</taxon>
        <taxon>Rhabditidae</taxon>
        <taxon>Peloderinae</taxon>
        <taxon>Caenorhabditis</taxon>
    </lineage>
</organism>
<dbReference type="AlphaFoldDB" id="A0A8S1ELH1"/>
<feature type="region of interest" description="Disordered" evidence="1">
    <location>
        <begin position="238"/>
        <end position="257"/>
    </location>
</feature>
<feature type="region of interest" description="Disordered" evidence="1">
    <location>
        <begin position="1"/>
        <end position="20"/>
    </location>
</feature>
<evidence type="ECO:0000313" key="3">
    <source>
        <dbReference type="Proteomes" id="UP000494206"/>
    </source>
</evidence>
<evidence type="ECO:0000256" key="1">
    <source>
        <dbReference type="SAM" id="MobiDB-lite"/>
    </source>
</evidence>
<evidence type="ECO:0000313" key="2">
    <source>
        <dbReference type="EMBL" id="CAB3402083.1"/>
    </source>
</evidence>
<proteinExistence type="predicted"/>